<dbReference type="AlphaFoldDB" id="A0A1G7BA51"/>
<dbReference type="PROSITE" id="PS51819">
    <property type="entry name" value="VOC"/>
    <property type="match status" value="1"/>
</dbReference>
<evidence type="ECO:0000259" key="1">
    <source>
        <dbReference type="PROSITE" id="PS51819"/>
    </source>
</evidence>
<dbReference type="InterPro" id="IPR004360">
    <property type="entry name" value="Glyas_Fos-R_dOase_dom"/>
</dbReference>
<dbReference type="OrthoDB" id="7355345at2"/>
<name>A0A1G7BA51_9RHOB</name>
<dbReference type="RefSeq" id="WP_089954977.1">
    <property type="nucleotide sequence ID" value="NZ_FNAV01000002.1"/>
</dbReference>
<dbReference type="EMBL" id="FNAV01000002">
    <property type="protein sequence ID" value="SDE23842.1"/>
    <property type="molecule type" value="Genomic_DNA"/>
</dbReference>
<dbReference type="CDD" id="cd06587">
    <property type="entry name" value="VOC"/>
    <property type="match status" value="1"/>
</dbReference>
<proteinExistence type="predicted"/>
<keyword evidence="3" id="KW-1185">Reference proteome</keyword>
<dbReference type="Proteomes" id="UP000198994">
    <property type="component" value="Unassembled WGS sequence"/>
</dbReference>
<feature type="domain" description="VOC" evidence="1">
    <location>
        <begin position="4"/>
        <end position="125"/>
    </location>
</feature>
<dbReference type="InterPro" id="IPR029068">
    <property type="entry name" value="Glyas_Bleomycin-R_OHBP_Dase"/>
</dbReference>
<dbReference type="Pfam" id="PF00903">
    <property type="entry name" value="Glyoxalase"/>
    <property type="match status" value="1"/>
</dbReference>
<dbReference type="InterPro" id="IPR037523">
    <property type="entry name" value="VOC_core"/>
</dbReference>
<accession>A0A1G7BA51</accession>
<dbReference type="Gene3D" id="3.10.180.10">
    <property type="entry name" value="2,3-Dihydroxybiphenyl 1,2-Dioxygenase, domain 1"/>
    <property type="match status" value="1"/>
</dbReference>
<organism evidence="2 3">
    <name type="scientific">Salipiger thiooxidans</name>
    <dbReference type="NCBI Taxonomy" id="282683"/>
    <lineage>
        <taxon>Bacteria</taxon>
        <taxon>Pseudomonadati</taxon>
        <taxon>Pseudomonadota</taxon>
        <taxon>Alphaproteobacteria</taxon>
        <taxon>Rhodobacterales</taxon>
        <taxon>Roseobacteraceae</taxon>
        <taxon>Salipiger</taxon>
    </lineage>
</organism>
<dbReference type="SUPFAM" id="SSF54593">
    <property type="entry name" value="Glyoxalase/Bleomycin resistance protein/Dihydroxybiphenyl dioxygenase"/>
    <property type="match status" value="1"/>
</dbReference>
<sequence length="126" mass="13969">MNATLEHVNIAVPDPQATARILCDLFGWRIRWEGAAMGDGWSIHVGTDDDYLALYCPGGKALEKPERYVRQGGLNHIGVVVPDLDAAEDKVRAAGFHPHEHADYEPGRRFYFDGPDGVEFEVVSYA</sequence>
<reference evidence="3" key="1">
    <citation type="submission" date="2016-10" db="EMBL/GenBank/DDBJ databases">
        <authorList>
            <person name="Varghese N."/>
            <person name="Submissions S."/>
        </authorList>
    </citation>
    <scope>NUCLEOTIDE SEQUENCE [LARGE SCALE GENOMIC DNA]</scope>
    <source>
        <strain evidence="3">DSM 10146</strain>
    </source>
</reference>
<protein>
    <recommendedName>
        <fullName evidence="1">VOC domain-containing protein</fullName>
    </recommendedName>
</protein>
<evidence type="ECO:0000313" key="3">
    <source>
        <dbReference type="Proteomes" id="UP000198994"/>
    </source>
</evidence>
<gene>
    <name evidence="2" type="ORF">SAMN04488105_10243</name>
</gene>
<evidence type="ECO:0000313" key="2">
    <source>
        <dbReference type="EMBL" id="SDE23842.1"/>
    </source>
</evidence>
<dbReference type="STRING" id="282683.SAMN04488105_10243"/>